<organism evidence="2 3">
    <name type="scientific">Petrolisthes cinctipes</name>
    <name type="common">Flat porcelain crab</name>
    <dbReference type="NCBI Taxonomy" id="88211"/>
    <lineage>
        <taxon>Eukaryota</taxon>
        <taxon>Metazoa</taxon>
        <taxon>Ecdysozoa</taxon>
        <taxon>Arthropoda</taxon>
        <taxon>Crustacea</taxon>
        <taxon>Multicrustacea</taxon>
        <taxon>Malacostraca</taxon>
        <taxon>Eumalacostraca</taxon>
        <taxon>Eucarida</taxon>
        <taxon>Decapoda</taxon>
        <taxon>Pleocyemata</taxon>
        <taxon>Anomura</taxon>
        <taxon>Galatheoidea</taxon>
        <taxon>Porcellanidae</taxon>
        <taxon>Petrolisthes</taxon>
    </lineage>
</organism>
<proteinExistence type="predicted"/>
<keyword evidence="3" id="KW-1185">Reference proteome</keyword>
<gene>
    <name evidence="2" type="ORF">Pcinc_010869</name>
</gene>
<reference evidence="2" key="1">
    <citation type="submission" date="2023-10" db="EMBL/GenBank/DDBJ databases">
        <title>Genome assemblies of two species of porcelain crab, Petrolisthes cinctipes and Petrolisthes manimaculis (Anomura: Porcellanidae).</title>
        <authorList>
            <person name="Angst P."/>
        </authorList>
    </citation>
    <scope>NUCLEOTIDE SEQUENCE</scope>
    <source>
        <strain evidence="2">PB745_01</strain>
        <tissue evidence="2">Gill</tissue>
    </source>
</reference>
<dbReference type="Proteomes" id="UP001286313">
    <property type="component" value="Unassembled WGS sequence"/>
</dbReference>
<comment type="caution">
    <text evidence="2">The sequence shown here is derived from an EMBL/GenBank/DDBJ whole genome shotgun (WGS) entry which is preliminary data.</text>
</comment>
<feature type="region of interest" description="Disordered" evidence="1">
    <location>
        <begin position="53"/>
        <end position="96"/>
    </location>
</feature>
<evidence type="ECO:0000313" key="3">
    <source>
        <dbReference type="Proteomes" id="UP001286313"/>
    </source>
</evidence>
<feature type="compositionally biased region" description="Low complexity" evidence="1">
    <location>
        <begin position="55"/>
        <end position="71"/>
    </location>
</feature>
<evidence type="ECO:0000256" key="1">
    <source>
        <dbReference type="SAM" id="MobiDB-lite"/>
    </source>
</evidence>
<protein>
    <submittedName>
        <fullName evidence="2">Uncharacterized protein</fullName>
    </submittedName>
</protein>
<dbReference type="AlphaFoldDB" id="A0AAE1G2H2"/>
<feature type="compositionally biased region" description="Polar residues" evidence="1">
    <location>
        <begin position="180"/>
        <end position="194"/>
    </location>
</feature>
<dbReference type="EMBL" id="JAWQEG010000837">
    <property type="protein sequence ID" value="KAK3884895.1"/>
    <property type="molecule type" value="Genomic_DNA"/>
</dbReference>
<feature type="region of interest" description="Disordered" evidence="1">
    <location>
        <begin position="110"/>
        <end position="194"/>
    </location>
</feature>
<evidence type="ECO:0000313" key="2">
    <source>
        <dbReference type="EMBL" id="KAK3884895.1"/>
    </source>
</evidence>
<feature type="compositionally biased region" description="Polar residues" evidence="1">
    <location>
        <begin position="83"/>
        <end position="96"/>
    </location>
</feature>
<feature type="compositionally biased region" description="Basic and acidic residues" evidence="1">
    <location>
        <begin position="135"/>
        <end position="145"/>
    </location>
</feature>
<name>A0AAE1G2H2_PETCI</name>
<sequence>MFDNTSTTPSFDNTTPLNLVLKLATDVPTKPELPRHTYPSIYATKHDSLCHSDASSDTTLHTSSHLPTLPLCSPTPASRRRSCSTNSMPLCHSHASSNARPPYQAYHYVSPHHTPPLDSLRHSDTSSNCTYHSLRHSDTSSDHTHHPAPLPASLCHTHASSDHAYHAPSHHTAPLPASLRHSNVSSGHISHMPS</sequence>
<accession>A0AAE1G2H2</accession>